<dbReference type="HOGENOM" id="CLU_037423_2_1_14"/>
<keyword evidence="3 4" id="KW-0479">Metal-binding</keyword>
<proteinExistence type="inferred from homology"/>
<dbReference type="Pfam" id="PF01784">
    <property type="entry name" value="DUF34_NIF3"/>
    <property type="match status" value="1"/>
</dbReference>
<comment type="similarity">
    <text evidence="1">Belongs to the GTP cyclohydrolase I type 2/NIF3 family.</text>
</comment>
<organism evidence="5 6">
    <name type="scientific">Spiroplasma apis B31</name>
    <dbReference type="NCBI Taxonomy" id="1276258"/>
    <lineage>
        <taxon>Bacteria</taxon>
        <taxon>Bacillati</taxon>
        <taxon>Mycoplasmatota</taxon>
        <taxon>Mollicutes</taxon>
        <taxon>Entomoplasmatales</taxon>
        <taxon>Spiroplasmataceae</taxon>
        <taxon>Spiroplasma</taxon>
    </lineage>
</organism>
<feature type="binding site" evidence="4">
    <location>
        <position position="228"/>
    </location>
    <ligand>
        <name>a divalent metal cation</name>
        <dbReference type="ChEBI" id="CHEBI:60240"/>
        <label>1</label>
    </ligand>
</feature>
<dbReference type="EMBL" id="CP006682">
    <property type="protein sequence ID" value="AHB36535.1"/>
    <property type="molecule type" value="Genomic_DNA"/>
</dbReference>
<feature type="binding site" evidence="4">
    <location>
        <position position="73"/>
    </location>
    <ligand>
        <name>a divalent metal cation</name>
        <dbReference type="ChEBI" id="CHEBI:60240"/>
        <label>1</label>
    </ligand>
</feature>
<evidence type="ECO:0000313" key="5">
    <source>
        <dbReference type="EMBL" id="AHB36535.1"/>
    </source>
</evidence>
<dbReference type="eggNOG" id="COG0327">
    <property type="taxonomic scope" value="Bacteria"/>
</dbReference>
<evidence type="ECO:0000256" key="1">
    <source>
        <dbReference type="ARBA" id="ARBA00006964"/>
    </source>
</evidence>
<dbReference type="RefSeq" id="WP_023789718.1">
    <property type="nucleotide sequence ID" value="NC_022998.1"/>
</dbReference>
<protein>
    <recommendedName>
        <fullName evidence="2">GTP cyclohydrolase 1 type 2 homolog</fullName>
    </recommendedName>
</protein>
<sequence length="264" mass="30842">MPKIKVNNLIKYLNDIFPQVTAAEWDKVGFQIEEVYNLPSQDEIDTVVVCLDVTKEVIEKAIELKSNFIISRHPFLFNSLEEEMKNSAKRRMRNLLIEHEIQVFSIHTNYDCSVSQNIIELLSTQFNIKKVEKVGETNEGYKINLLNDVTLKELVDKMKFIFGRKQANLTKNIDLEKFVKKFYLTTGSGASTMSYLELENEVFITGEAKWDQWLYADQNNIDLITVGHYMENHFIDDIKNKLLKTFNDDLKICAFDIKNTFIIY</sequence>
<feature type="binding site" evidence="4">
    <location>
        <position position="111"/>
    </location>
    <ligand>
        <name>a divalent metal cation</name>
        <dbReference type="ChEBI" id="CHEBI:60240"/>
        <label>1</label>
    </ligand>
</feature>
<dbReference type="STRING" id="1276258.SAPIS_v1c06900"/>
<dbReference type="GO" id="GO:0046872">
    <property type="term" value="F:metal ion binding"/>
    <property type="evidence" value="ECO:0007669"/>
    <property type="project" value="UniProtKB-KW"/>
</dbReference>
<dbReference type="NCBIfam" id="TIGR00486">
    <property type="entry name" value="YbgI_SA1388"/>
    <property type="match status" value="1"/>
</dbReference>
<evidence type="ECO:0000313" key="6">
    <source>
        <dbReference type="Proteomes" id="UP000018550"/>
    </source>
</evidence>
<accession>V5RL60</accession>
<name>V5RL60_SPIAP</name>
<dbReference type="SUPFAM" id="SSF102705">
    <property type="entry name" value="NIF3 (NGG1p interacting factor 3)-like"/>
    <property type="match status" value="1"/>
</dbReference>
<dbReference type="Proteomes" id="UP000018550">
    <property type="component" value="Chromosome"/>
</dbReference>
<dbReference type="AlphaFoldDB" id="V5RL60"/>
<reference evidence="5 6" key="1">
    <citation type="journal article" date="2014" name="Genome Announc.">
        <title>Complete Genome Sequence of Spiroplasma apis B31T (ATCC 33834), a Bacterium Associated with May Disease of Honeybees (Apis mellifera).</title>
        <authorList>
            <person name="Ku C."/>
            <person name="Lo W.S."/>
            <person name="Chen L.L."/>
            <person name="Kuo C.H."/>
        </authorList>
    </citation>
    <scope>NUCLEOTIDE SEQUENCE [LARGE SCALE GENOMIC DNA]</scope>
    <source>
        <strain evidence="5">B31</strain>
    </source>
</reference>
<evidence type="ECO:0000256" key="4">
    <source>
        <dbReference type="PIRSR" id="PIRSR602678-1"/>
    </source>
</evidence>
<dbReference type="PANTHER" id="PTHR13799">
    <property type="entry name" value="NGG1 INTERACTING FACTOR 3"/>
    <property type="match status" value="1"/>
</dbReference>
<dbReference type="InterPro" id="IPR002678">
    <property type="entry name" value="DUF34/NIF3"/>
</dbReference>
<dbReference type="GO" id="GO:0005737">
    <property type="term" value="C:cytoplasm"/>
    <property type="evidence" value="ECO:0007669"/>
    <property type="project" value="TreeGrafter"/>
</dbReference>
<feature type="binding site" evidence="4">
    <location>
        <position position="231"/>
    </location>
    <ligand>
        <name>a divalent metal cation</name>
        <dbReference type="ChEBI" id="CHEBI:60240"/>
        <label>1</label>
    </ligand>
</feature>
<gene>
    <name evidence="5" type="ORF">SAPIS_v1c06900</name>
</gene>
<keyword evidence="6" id="KW-1185">Reference proteome</keyword>
<evidence type="ECO:0000256" key="2">
    <source>
        <dbReference type="ARBA" id="ARBA00022112"/>
    </source>
</evidence>
<dbReference type="FunFam" id="3.40.1390.30:FF:000001">
    <property type="entry name" value="GTP cyclohydrolase 1 type 2"/>
    <property type="match status" value="1"/>
</dbReference>
<dbReference type="InterPro" id="IPR036069">
    <property type="entry name" value="DUF34/NIF3_sf"/>
</dbReference>
<evidence type="ECO:0000256" key="3">
    <source>
        <dbReference type="ARBA" id="ARBA00022723"/>
    </source>
</evidence>
<dbReference type="KEGG" id="sapi:SAPIS_v1c06900"/>
<dbReference type="OrthoDB" id="9792792at2"/>
<dbReference type="Gene3D" id="3.40.1390.30">
    <property type="entry name" value="NIF3 (NGG1p interacting factor 3)-like"/>
    <property type="match status" value="2"/>
</dbReference>
<dbReference type="PATRIC" id="fig|1276258.3.peg.704"/>
<dbReference type="PANTHER" id="PTHR13799:SF14">
    <property type="entry name" value="GTP CYCLOHYDROLASE 1 TYPE 2 HOMOLOG"/>
    <property type="match status" value="1"/>
</dbReference>